<keyword evidence="2" id="KW-0238">DNA-binding</keyword>
<keyword evidence="1" id="KW-0805">Transcription regulation</keyword>
<comment type="caution">
    <text evidence="5">The sequence shown here is derived from an EMBL/GenBank/DDBJ whole genome shotgun (WGS) entry which is preliminary data.</text>
</comment>
<reference evidence="5 6" key="1">
    <citation type="submission" date="2024-11" db="EMBL/GenBank/DDBJ databases">
        <authorList>
            <person name="Heng Y.C."/>
            <person name="Lim A.C.H."/>
            <person name="Lee J.K.Y."/>
            <person name="Kittelmann S."/>
        </authorList>
    </citation>
    <scope>NUCLEOTIDE SEQUENCE [LARGE SCALE GENOMIC DNA]</scope>
    <source>
        <strain evidence="5 6">WILCCON 0202</strain>
    </source>
</reference>
<dbReference type="InterPro" id="IPR036388">
    <property type="entry name" value="WH-like_DNA-bd_sf"/>
</dbReference>
<dbReference type="Proteomes" id="UP001623661">
    <property type="component" value="Unassembled WGS sequence"/>
</dbReference>
<keyword evidence="6" id="KW-1185">Reference proteome</keyword>
<dbReference type="EMBL" id="JBJHZY010000001">
    <property type="protein sequence ID" value="MFL0266792.1"/>
    <property type="molecule type" value="Genomic_DNA"/>
</dbReference>
<dbReference type="Gene3D" id="1.10.10.10">
    <property type="entry name" value="Winged helix-like DNA-binding domain superfamily/Winged helix DNA-binding domain"/>
    <property type="match status" value="1"/>
</dbReference>
<dbReference type="PROSITE" id="PS50987">
    <property type="entry name" value="HTH_ARSR_2"/>
    <property type="match status" value="1"/>
</dbReference>
<dbReference type="PANTHER" id="PTHR43132">
    <property type="entry name" value="ARSENICAL RESISTANCE OPERON REPRESSOR ARSR-RELATED"/>
    <property type="match status" value="1"/>
</dbReference>
<dbReference type="PRINTS" id="PR00778">
    <property type="entry name" value="HTHARSR"/>
</dbReference>
<dbReference type="InterPro" id="IPR011991">
    <property type="entry name" value="ArsR-like_HTH"/>
</dbReference>
<feature type="domain" description="HTH arsR-type" evidence="4">
    <location>
        <begin position="21"/>
        <end position="110"/>
    </location>
</feature>
<dbReference type="Pfam" id="PF01022">
    <property type="entry name" value="HTH_5"/>
    <property type="match status" value="1"/>
</dbReference>
<accession>A0ABW8TRT2</accession>
<dbReference type="SMART" id="SM00418">
    <property type="entry name" value="HTH_ARSR"/>
    <property type="match status" value="1"/>
</dbReference>
<evidence type="ECO:0000313" key="5">
    <source>
        <dbReference type="EMBL" id="MFL0266792.1"/>
    </source>
</evidence>
<dbReference type="RefSeq" id="WP_406763414.1">
    <property type="nucleotide sequence ID" value="NZ_JBJHZY010000001.1"/>
</dbReference>
<sequence>MCQGKCTTEVPRIFKKDVNYFDINELNQMSEITRALSDPIRLQIIYLLEQREDICTCEFQELLDMSQSKVSYHLKILVDANILERKVICNWRHYSLIKKDILKKVEQLLD</sequence>
<dbReference type="NCBIfam" id="NF033788">
    <property type="entry name" value="HTH_metalloreg"/>
    <property type="match status" value="1"/>
</dbReference>
<dbReference type="InterPro" id="IPR051011">
    <property type="entry name" value="Metal_resp_trans_reg"/>
</dbReference>
<organism evidence="5 6">
    <name type="scientific">Candidatus Clostridium radicumherbarum</name>
    <dbReference type="NCBI Taxonomy" id="3381662"/>
    <lineage>
        <taxon>Bacteria</taxon>
        <taxon>Bacillati</taxon>
        <taxon>Bacillota</taxon>
        <taxon>Clostridia</taxon>
        <taxon>Eubacteriales</taxon>
        <taxon>Clostridiaceae</taxon>
        <taxon>Clostridium</taxon>
    </lineage>
</organism>
<dbReference type="CDD" id="cd00090">
    <property type="entry name" value="HTH_ARSR"/>
    <property type="match status" value="1"/>
</dbReference>
<dbReference type="PANTHER" id="PTHR43132:SF2">
    <property type="entry name" value="ARSENICAL RESISTANCE OPERON REPRESSOR ARSR-RELATED"/>
    <property type="match status" value="1"/>
</dbReference>
<dbReference type="SUPFAM" id="SSF46785">
    <property type="entry name" value="Winged helix' DNA-binding domain"/>
    <property type="match status" value="1"/>
</dbReference>
<evidence type="ECO:0000313" key="6">
    <source>
        <dbReference type="Proteomes" id="UP001623661"/>
    </source>
</evidence>
<proteinExistence type="predicted"/>
<keyword evidence="3" id="KW-0804">Transcription</keyword>
<evidence type="ECO:0000256" key="2">
    <source>
        <dbReference type="ARBA" id="ARBA00023125"/>
    </source>
</evidence>
<evidence type="ECO:0000256" key="3">
    <source>
        <dbReference type="ARBA" id="ARBA00023163"/>
    </source>
</evidence>
<name>A0ABW8TRT2_9CLOT</name>
<evidence type="ECO:0000256" key="1">
    <source>
        <dbReference type="ARBA" id="ARBA00023015"/>
    </source>
</evidence>
<dbReference type="InterPro" id="IPR036390">
    <property type="entry name" value="WH_DNA-bd_sf"/>
</dbReference>
<dbReference type="InterPro" id="IPR001845">
    <property type="entry name" value="HTH_ArsR_DNA-bd_dom"/>
</dbReference>
<evidence type="ECO:0000259" key="4">
    <source>
        <dbReference type="PROSITE" id="PS50987"/>
    </source>
</evidence>
<gene>
    <name evidence="5" type="ORF">ACJDUH_01665</name>
</gene>
<protein>
    <submittedName>
        <fullName evidence="5">ArsR/SmtB family transcription factor</fullName>
    </submittedName>
</protein>